<feature type="transmembrane region" description="Helical" evidence="6">
    <location>
        <begin position="441"/>
        <end position="464"/>
    </location>
</feature>
<feature type="transmembrane region" description="Helical" evidence="6">
    <location>
        <begin position="126"/>
        <end position="144"/>
    </location>
</feature>
<dbReference type="PhylomeDB" id="A0A0A2K0K2"/>
<dbReference type="GO" id="GO:0015297">
    <property type="term" value="F:antiporter activity"/>
    <property type="evidence" value="ECO:0007669"/>
    <property type="project" value="InterPro"/>
</dbReference>
<dbReference type="AlphaFoldDB" id="A0A0A2K0K2"/>
<feature type="transmembrane region" description="Helical" evidence="6">
    <location>
        <begin position="344"/>
        <end position="362"/>
    </location>
</feature>
<dbReference type="PANTHER" id="PTHR11206">
    <property type="entry name" value="MULTIDRUG RESISTANCE PROTEIN"/>
    <property type="match status" value="1"/>
</dbReference>
<dbReference type="InterPro" id="IPR002528">
    <property type="entry name" value="MATE_fam"/>
</dbReference>
<dbReference type="GO" id="GO:0042910">
    <property type="term" value="F:xenobiotic transmembrane transporter activity"/>
    <property type="evidence" value="ECO:0007669"/>
    <property type="project" value="InterPro"/>
</dbReference>
<feature type="transmembrane region" description="Helical" evidence="6">
    <location>
        <begin position="156"/>
        <end position="178"/>
    </location>
</feature>
<evidence type="ECO:0000256" key="3">
    <source>
        <dbReference type="ARBA" id="ARBA00022692"/>
    </source>
</evidence>
<evidence type="ECO:0000256" key="6">
    <source>
        <dbReference type="SAM" id="Phobius"/>
    </source>
</evidence>
<feature type="transmembrane region" description="Helical" evidence="6">
    <location>
        <begin position="280"/>
        <end position="298"/>
    </location>
</feature>
<organism evidence="7 8">
    <name type="scientific">Penicillium expansum</name>
    <name type="common">Blue mold rot fungus</name>
    <dbReference type="NCBI Taxonomy" id="27334"/>
    <lineage>
        <taxon>Eukaryota</taxon>
        <taxon>Fungi</taxon>
        <taxon>Dikarya</taxon>
        <taxon>Ascomycota</taxon>
        <taxon>Pezizomycotina</taxon>
        <taxon>Eurotiomycetes</taxon>
        <taxon>Eurotiomycetidae</taxon>
        <taxon>Eurotiales</taxon>
        <taxon>Aspergillaceae</taxon>
        <taxon>Penicillium</taxon>
    </lineage>
</organism>
<dbReference type="RefSeq" id="XP_016601668.1">
    <property type="nucleotide sequence ID" value="XM_016746063.1"/>
</dbReference>
<keyword evidence="4 6" id="KW-1133">Transmembrane helix</keyword>
<dbReference type="Pfam" id="PF01554">
    <property type="entry name" value="MatE"/>
    <property type="match status" value="2"/>
</dbReference>
<dbReference type="GeneID" id="27681483"/>
<name>A0A0A2K0K2_PENEN</name>
<dbReference type="InterPro" id="IPR045069">
    <property type="entry name" value="MATE_euk"/>
</dbReference>
<protein>
    <submittedName>
        <fullName evidence="7">Multi antimicrobial extrusion protein</fullName>
    </submittedName>
</protein>
<dbReference type="GO" id="GO:1990961">
    <property type="term" value="P:xenobiotic detoxification by transmembrane export across the plasma membrane"/>
    <property type="evidence" value="ECO:0007669"/>
    <property type="project" value="InterPro"/>
</dbReference>
<dbReference type="NCBIfam" id="TIGR00797">
    <property type="entry name" value="matE"/>
    <property type="match status" value="1"/>
</dbReference>
<dbReference type="CDD" id="cd13132">
    <property type="entry name" value="MATE_eukaryotic"/>
    <property type="match status" value="1"/>
</dbReference>
<dbReference type="OrthoDB" id="2126698at2759"/>
<accession>A0A0A2K0K2</accession>
<dbReference type="HOGENOM" id="CLU_012893_1_2_1"/>
<feature type="transmembrane region" description="Helical" evidence="6">
    <location>
        <begin position="310"/>
        <end position="332"/>
    </location>
</feature>
<evidence type="ECO:0000256" key="1">
    <source>
        <dbReference type="ARBA" id="ARBA00004141"/>
    </source>
</evidence>
<sequence length="490" mass="53341">MSNQLSPLLQQADDNTSFLWNKCRQQVTSQSCQWHRFANEIVLLLQKSLPVIIAYALQNSLQTSSLLIVGRTSPENLATAAFSYMFATCTGWLIGMGGTTALDTLASSAFTSRLNEQYLGVLLQRAFLVLGLMYMPVIVLWVYAEPIFLVLGQDAYLSKSSASFLSCLIPGGLGYIYFEAMKKYLQAQGIMSAGTYVLLLVFPVNILLNYMFCNTLKMGLLGAPLATGISYWLCFILLILYSVFISGHQCWGGWTTKAFQNLGVFARLAILGIINVGAEWWAFEIVAIAAGWLGIIPMSAQSVIMTTDQILNTIPFGIGVAASSRVGNFLGARDAYGAARTAKAAAYLSICLGAAIMAILMFSRHQFAKIFSDDADVISLTAAVMPFVAAFQIADGLNSSCGGCLRGMGRQHIGATINLISYYCAALPLGIWLSFHGYGLAGLWIGQCLALYIVGILEWVIVAWSDWNGEIERAFSRMDQEDTDASMGEF</sequence>
<evidence type="ECO:0000313" key="8">
    <source>
        <dbReference type="Proteomes" id="UP000030143"/>
    </source>
</evidence>
<keyword evidence="8" id="KW-1185">Reference proteome</keyword>
<dbReference type="GO" id="GO:0016020">
    <property type="term" value="C:membrane"/>
    <property type="evidence" value="ECO:0007669"/>
    <property type="project" value="UniProtKB-SubCell"/>
</dbReference>
<evidence type="ECO:0000256" key="4">
    <source>
        <dbReference type="ARBA" id="ARBA00022989"/>
    </source>
</evidence>
<comment type="similarity">
    <text evidence="2">Belongs to the multi antimicrobial extrusion (MATE) (TC 2.A.66.1) family.</text>
</comment>
<evidence type="ECO:0000256" key="5">
    <source>
        <dbReference type="ARBA" id="ARBA00023136"/>
    </source>
</evidence>
<dbReference type="STRING" id="27334.A0A0A2K0K2"/>
<reference evidence="7 8" key="1">
    <citation type="journal article" date="2015" name="Mol. Plant Microbe Interact.">
        <title>Genome, transcriptome, and functional analyses of Penicillium expansum provide new insights into secondary metabolism and pathogenicity.</title>
        <authorList>
            <person name="Ballester A.R."/>
            <person name="Marcet-Houben M."/>
            <person name="Levin E."/>
            <person name="Sela N."/>
            <person name="Selma-Lazaro C."/>
            <person name="Carmona L."/>
            <person name="Wisniewski M."/>
            <person name="Droby S."/>
            <person name="Gonzalez-Candelas L."/>
            <person name="Gabaldon T."/>
        </authorList>
    </citation>
    <scope>NUCLEOTIDE SEQUENCE [LARGE SCALE GENOMIC DNA]</scope>
    <source>
        <strain evidence="7 8">MD-8</strain>
    </source>
</reference>
<feature type="transmembrane region" description="Helical" evidence="6">
    <location>
        <begin position="224"/>
        <end position="246"/>
    </location>
</feature>
<proteinExistence type="inferred from homology"/>
<keyword evidence="3 6" id="KW-0812">Transmembrane</keyword>
<dbReference type="VEuPathDB" id="FungiDB:PEXP_037230"/>
<keyword evidence="5 6" id="KW-0472">Membrane</keyword>
<evidence type="ECO:0000256" key="2">
    <source>
        <dbReference type="ARBA" id="ARBA00010199"/>
    </source>
</evidence>
<dbReference type="EMBL" id="JQFZ01000070">
    <property type="protein sequence ID" value="KGO60611.1"/>
    <property type="molecule type" value="Genomic_DNA"/>
</dbReference>
<feature type="transmembrane region" description="Helical" evidence="6">
    <location>
        <begin position="190"/>
        <end position="212"/>
    </location>
</feature>
<feature type="transmembrane region" description="Helical" evidence="6">
    <location>
        <begin position="415"/>
        <end position="435"/>
    </location>
</feature>
<comment type="caution">
    <text evidence="7">The sequence shown here is derived from an EMBL/GenBank/DDBJ whole genome shotgun (WGS) entry which is preliminary data.</text>
</comment>
<feature type="transmembrane region" description="Helical" evidence="6">
    <location>
        <begin position="81"/>
        <end position="105"/>
    </location>
</feature>
<feature type="transmembrane region" description="Helical" evidence="6">
    <location>
        <begin position="258"/>
        <end position="274"/>
    </location>
</feature>
<evidence type="ECO:0000313" key="7">
    <source>
        <dbReference type="EMBL" id="KGO60611.1"/>
    </source>
</evidence>
<comment type="subcellular location">
    <subcellularLocation>
        <location evidence="1">Membrane</location>
        <topology evidence="1">Multi-pass membrane protein</topology>
    </subcellularLocation>
</comment>
<dbReference type="Proteomes" id="UP000030143">
    <property type="component" value="Unassembled WGS sequence"/>
</dbReference>
<gene>
    <name evidence="7" type="ORF">PEX2_087930</name>
</gene>